<sequence length="42" mass="4926">MKKPQCKDTCAKSVCQAFYRQYMLSPEELCGKKCYKGQNFIQ</sequence>
<dbReference type="AlphaFoldDB" id="K5ZIJ0"/>
<evidence type="ECO:0000313" key="2">
    <source>
        <dbReference type="Proteomes" id="UP000001218"/>
    </source>
</evidence>
<proteinExistence type="predicted"/>
<dbReference type="EMBL" id="AGZP01000015">
    <property type="protein sequence ID" value="EKN11251.1"/>
    <property type="molecule type" value="Genomic_DNA"/>
</dbReference>
<name>K5ZIJ0_9BACT</name>
<gene>
    <name evidence="1" type="ORF">HMPREF1077_01509</name>
</gene>
<organism evidence="1 2">
    <name type="scientific">Parabacteroides johnsonii CL02T12C29</name>
    <dbReference type="NCBI Taxonomy" id="999419"/>
    <lineage>
        <taxon>Bacteria</taxon>
        <taxon>Pseudomonadati</taxon>
        <taxon>Bacteroidota</taxon>
        <taxon>Bacteroidia</taxon>
        <taxon>Bacteroidales</taxon>
        <taxon>Tannerellaceae</taxon>
        <taxon>Parabacteroides</taxon>
    </lineage>
</organism>
<dbReference type="Proteomes" id="UP000001218">
    <property type="component" value="Unassembled WGS sequence"/>
</dbReference>
<comment type="caution">
    <text evidence="1">The sequence shown here is derived from an EMBL/GenBank/DDBJ whole genome shotgun (WGS) entry which is preliminary data.</text>
</comment>
<evidence type="ECO:0000313" key="1">
    <source>
        <dbReference type="EMBL" id="EKN11251.1"/>
    </source>
</evidence>
<protein>
    <submittedName>
        <fullName evidence="1">Uncharacterized protein</fullName>
    </submittedName>
</protein>
<accession>K5ZIJ0</accession>
<reference evidence="1 2" key="1">
    <citation type="submission" date="2012-02" db="EMBL/GenBank/DDBJ databases">
        <title>The Genome Sequence of Parabacteroides johnsonii CL02T12C29.</title>
        <authorList>
            <consortium name="The Broad Institute Genome Sequencing Platform"/>
            <person name="Earl A."/>
            <person name="Ward D."/>
            <person name="Feldgarden M."/>
            <person name="Gevers D."/>
            <person name="Zitomersky N.L."/>
            <person name="Coyne M.J."/>
            <person name="Comstock L.E."/>
            <person name="Young S.K."/>
            <person name="Zeng Q."/>
            <person name="Gargeya S."/>
            <person name="Fitzgerald M."/>
            <person name="Haas B."/>
            <person name="Abouelleil A."/>
            <person name="Alvarado L."/>
            <person name="Arachchi H.M."/>
            <person name="Berlin A."/>
            <person name="Chapman S.B."/>
            <person name="Gearin G."/>
            <person name="Goldberg J."/>
            <person name="Griggs A."/>
            <person name="Gujja S."/>
            <person name="Hansen M."/>
            <person name="Heiman D."/>
            <person name="Howarth C."/>
            <person name="Larimer J."/>
            <person name="Lui A."/>
            <person name="MacDonald P.J.P."/>
            <person name="McCowen C."/>
            <person name="Montmayeur A."/>
            <person name="Murphy C."/>
            <person name="Neiman D."/>
            <person name="Pearson M."/>
            <person name="Priest M."/>
            <person name="Roberts A."/>
            <person name="Saif S."/>
            <person name="Shea T."/>
            <person name="Sisk P."/>
            <person name="Stolte C."/>
            <person name="Sykes S."/>
            <person name="Wortman J."/>
            <person name="Nusbaum C."/>
            <person name="Birren B."/>
        </authorList>
    </citation>
    <scope>NUCLEOTIDE SEQUENCE [LARGE SCALE GENOMIC DNA]</scope>
    <source>
        <strain evidence="1 2">CL02T12C29</strain>
    </source>
</reference>
<dbReference type="HOGENOM" id="CLU_3255267_0_0_10"/>